<dbReference type="PANTHER" id="PTHR33542:SF3">
    <property type="entry name" value="SIROHYDROCHLORIN FERROCHELATASE, CHLOROPLASTIC"/>
    <property type="match status" value="1"/>
</dbReference>
<sequence length="256" mass="27566">MKTSSAYLLVFHGSRDPRPAMAVTQLAALVQEKISQPAERLGSKSEFSPSLAVLEADNRVLVGTAALELAITPLHQQIEAFAQQAQSQGCNRLQIIPLFLLSGVHVKEDIPAAVAKVRSPIKLELKPHLGSYQGIKSLLSQQFADLSPQDRILLSHGSRRSGGNREVENLAAFFGAITAYWSIEPSLSQQIESLIAQGSQKIAILPYFLFAGGITDAIEAQVFELSQKHPNVNIFLGKSLGATGELAEIIVEEGCG</sequence>
<dbReference type="AlphaFoldDB" id="A0A2H6BTC2"/>
<dbReference type="CDD" id="cd03416">
    <property type="entry name" value="CbiX_SirB_N"/>
    <property type="match status" value="1"/>
</dbReference>
<reference evidence="2" key="1">
    <citation type="submission" date="2017-12" db="EMBL/GenBank/DDBJ databases">
        <title>Improved Draft Genome Sequence of Microcystis aeruginosa NIES-298, a Microcystin-Producing Cyanobacterium from Lake Kasumigaura, Japan.</title>
        <authorList>
            <person name="Yamaguchi H."/>
            <person name="Suzuki S."/>
            <person name="Kawachi M."/>
        </authorList>
    </citation>
    <scope>NUCLEOTIDE SEQUENCE [LARGE SCALE GENOMIC DNA]</scope>
    <source>
        <strain evidence="2">NIES-298</strain>
    </source>
</reference>
<dbReference type="Pfam" id="PF01903">
    <property type="entry name" value="CbiX"/>
    <property type="match status" value="2"/>
</dbReference>
<accession>A0A2H6BTC2</accession>
<organism evidence="1 2">
    <name type="scientific">Microcystis aeruginosa NIES-298</name>
    <dbReference type="NCBI Taxonomy" id="449468"/>
    <lineage>
        <taxon>Bacteria</taxon>
        <taxon>Bacillati</taxon>
        <taxon>Cyanobacteriota</taxon>
        <taxon>Cyanophyceae</taxon>
        <taxon>Oscillatoriophycideae</taxon>
        <taxon>Chroococcales</taxon>
        <taxon>Microcystaceae</taxon>
        <taxon>Microcystis</taxon>
    </lineage>
</organism>
<dbReference type="InterPro" id="IPR002762">
    <property type="entry name" value="CbiX-like"/>
</dbReference>
<dbReference type="PANTHER" id="PTHR33542">
    <property type="entry name" value="SIROHYDROCHLORIN FERROCHELATASE, CHLOROPLASTIC"/>
    <property type="match status" value="1"/>
</dbReference>
<evidence type="ECO:0000313" key="1">
    <source>
        <dbReference type="EMBL" id="GBD53430.1"/>
    </source>
</evidence>
<evidence type="ECO:0000313" key="2">
    <source>
        <dbReference type="Proteomes" id="UP000236321"/>
    </source>
</evidence>
<comment type="caution">
    <text evidence="1">The sequence shown here is derived from an EMBL/GenBank/DDBJ whole genome shotgun (WGS) entry which is preliminary data.</text>
</comment>
<dbReference type="InterPro" id="IPR050963">
    <property type="entry name" value="Sirohydro_Cobaltochel/CbiX"/>
</dbReference>
<proteinExistence type="predicted"/>
<dbReference type="SUPFAM" id="SSF53800">
    <property type="entry name" value="Chelatase"/>
    <property type="match status" value="1"/>
</dbReference>
<dbReference type="EMBL" id="BEYQ01000007">
    <property type="protein sequence ID" value="GBD53430.1"/>
    <property type="molecule type" value="Genomic_DNA"/>
</dbReference>
<dbReference type="GO" id="GO:0016829">
    <property type="term" value="F:lyase activity"/>
    <property type="evidence" value="ECO:0007669"/>
    <property type="project" value="InterPro"/>
</dbReference>
<protein>
    <submittedName>
        <fullName evidence="1">Cobalamin biosynthesis protein CbiX</fullName>
    </submittedName>
</protein>
<name>A0A2H6BTC2_MICAE</name>
<dbReference type="Proteomes" id="UP000236321">
    <property type="component" value="Unassembled WGS sequence"/>
</dbReference>
<gene>
    <name evidence="1" type="primary">cbiX</name>
    <name evidence="1" type="ORF">BGM30_25230</name>
</gene>
<dbReference type="Gene3D" id="3.40.50.1400">
    <property type="match status" value="2"/>
</dbReference>